<reference evidence="2 3" key="1">
    <citation type="submission" date="2023-04" db="EMBL/GenBank/DDBJ databases">
        <title>Luteimonas sp. M1R5S59.</title>
        <authorList>
            <person name="Sun J.-Q."/>
        </authorList>
    </citation>
    <scope>NUCLEOTIDE SEQUENCE [LARGE SCALE GENOMIC DNA]</scope>
    <source>
        <strain evidence="2 3">M1R5S59</strain>
    </source>
</reference>
<name>A0ABT6JXC7_9GAMM</name>
<gene>
    <name evidence="2" type="ORF">QFW81_15685</name>
</gene>
<sequence>MRTSSLWVILALLGGCGSGAPPQPMPEQTPSLSAELVEELVRDPERLKEVRRLCREDWQAISEELCIASVQATRRRFMGDGGARYTSGPIELSEPGRPTLKE</sequence>
<organism evidence="2 3">
    <name type="scientific">Luteimonas kalidii</name>
    <dbReference type="NCBI Taxonomy" id="3042025"/>
    <lineage>
        <taxon>Bacteria</taxon>
        <taxon>Pseudomonadati</taxon>
        <taxon>Pseudomonadota</taxon>
        <taxon>Gammaproteobacteria</taxon>
        <taxon>Lysobacterales</taxon>
        <taxon>Lysobacteraceae</taxon>
        <taxon>Luteimonas</taxon>
    </lineage>
</organism>
<dbReference type="PROSITE" id="PS51257">
    <property type="entry name" value="PROKAR_LIPOPROTEIN"/>
    <property type="match status" value="1"/>
</dbReference>
<proteinExistence type="predicted"/>
<evidence type="ECO:0000313" key="3">
    <source>
        <dbReference type="Proteomes" id="UP001156873"/>
    </source>
</evidence>
<dbReference type="RefSeq" id="WP_280580096.1">
    <property type="nucleotide sequence ID" value="NZ_JARXRO010000020.1"/>
</dbReference>
<keyword evidence="2" id="KW-0449">Lipoprotein</keyword>
<evidence type="ECO:0000256" key="1">
    <source>
        <dbReference type="SAM" id="MobiDB-lite"/>
    </source>
</evidence>
<comment type="caution">
    <text evidence="2">The sequence shown here is derived from an EMBL/GenBank/DDBJ whole genome shotgun (WGS) entry which is preliminary data.</text>
</comment>
<feature type="region of interest" description="Disordered" evidence="1">
    <location>
        <begin position="79"/>
        <end position="102"/>
    </location>
</feature>
<accession>A0ABT6JXC7</accession>
<dbReference type="Proteomes" id="UP001156873">
    <property type="component" value="Unassembled WGS sequence"/>
</dbReference>
<dbReference type="EMBL" id="JARXRO010000020">
    <property type="protein sequence ID" value="MDH5835354.1"/>
    <property type="molecule type" value="Genomic_DNA"/>
</dbReference>
<keyword evidence="3" id="KW-1185">Reference proteome</keyword>
<protein>
    <submittedName>
        <fullName evidence="2">Entry exclusion lipoprotein TrbK</fullName>
    </submittedName>
</protein>
<evidence type="ECO:0000313" key="2">
    <source>
        <dbReference type="EMBL" id="MDH5835354.1"/>
    </source>
</evidence>